<evidence type="ECO:0000313" key="9">
    <source>
        <dbReference type="EMBL" id="AGH45329.1"/>
    </source>
</evidence>
<evidence type="ECO:0000256" key="2">
    <source>
        <dbReference type="ARBA" id="ARBA00010942"/>
    </source>
</evidence>
<proteinExistence type="inferred from homology"/>
<dbReference type="GO" id="GO:0042910">
    <property type="term" value="F:xenobiotic transmembrane transporter activity"/>
    <property type="evidence" value="ECO:0007669"/>
    <property type="project" value="TreeGrafter"/>
</dbReference>
<dbReference type="PANTHER" id="PTHR32063">
    <property type="match status" value="1"/>
</dbReference>
<protein>
    <submittedName>
        <fullName evidence="9">CzcA family heavy metal efflux protein</fullName>
    </submittedName>
</protein>
<organism evidence="9 10">
    <name type="scientific">Paraglaciecola psychrophila 170</name>
    <dbReference type="NCBI Taxonomy" id="1129794"/>
    <lineage>
        <taxon>Bacteria</taxon>
        <taxon>Pseudomonadati</taxon>
        <taxon>Pseudomonadota</taxon>
        <taxon>Gammaproteobacteria</taxon>
        <taxon>Alteromonadales</taxon>
        <taxon>Alteromonadaceae</taxon>
        <taxon>Paraglaciecola</taxon>
    </lineage>
</organism>
<dbReference type="GO" id="GO:0008324">
    <property type="term" value="F:monoatomic cation transmembrane transporter activity"/>
    <property type="evidence" value="ECO:0007669"/>
    <property type="project" value="InterPro"/>
</dbReference>
<evidence type="ECO:0000256" key="8">
    <source>
        <dbReference type="SAM" id="Phobius"/>
    </source>
</evidence>
<name>K6ZU67_9ALTE</name>
<dbReference type="SUPFAM" id="SSF82693">
    <property type="entry name" value="Multidrug efflux transporter AcrB pore domain, PN1, PN2, PC1 and PC2 subdomains"/>
    <property type="match status" value="1"/>
</dbReference>
<dbReference type="InterPro" id="IPR001036">
    <property type="entry name" value="Acrflvin-R"/>
</dbReference>
<keyword evidence="5 8" id="KW-0812">Transmembrane</keyword>
<dbReference type="Gene3D" id="1.20.1640.10">
    <property type="entry name" value="Multidrug efflux transporter AcrB transmembrane domain"/>
    <property type="match status" value="2"/>
</dbReference>
<feature type="transmembrane region" description="Helical" evidence="8">
    <location>
        <begin position="1004"/>
        <end position="1027"/>
    </location>
</feature>
<dbReference type="PATRIC" id="fig|1129794.4.peg.3202"/>
<feature type="transmembrane region" description="Helical" evidence="8">
    <location>
        <begin position="346"/>
        <end position="362"/>
    </location>
</feature>
<feature type="transmembrane region" description="Helical" evidence="8">
    <location>
        <begin position="972"/>
        <end position="992"/>
    </location>
</feature>
<dbReference type="HOGENOM" id="CLU_002755_1_2_6"/>
<dbReference type="AlphaFoldDB" id="K6ZU67"/>
<dbReference type="Gene3D" id="3.30.70.1430">
    <property type="entry name" value="Multidrug efflux transporter AcrB pore domain"/>
    <property type="match status" value="2"/>
</dbReference>
<dbReference type="eggNOG" id="COG3696">
    <property type="taxonomic scope" value="Bacteria"/>
</dbReference>
<evidence type="ECO:0000256" key="4">
    <source>
        <dbReference type="ARBA" id="ARBA00022475"/>
    </source>
</evidence>
<feature type="transmembrane region" description="Helical" evidence="8">
    <location>
        <begin position="926"/>
        <end position="951"/>
    </location>
</feature>
<dbReference type="GO" id="GO:0005886">
    <property type="term" value="C:plasma membrane"/>
    <property type="evidence" value="ECO:0007669"/>
    <property type="project" value="UniProtKB-SubCell"/>
</dbReference>
<dbReference type="OrthoDB" id="9758757at2"/>
<evidence type="ECO:0000256" key="3">
    <source>
        <dbReference type="ARBA" id="ARBA00022448"/>
    </source>
</evidence>
<reference evidence="9 10" key="1">
    <citation type="journal article" date="2013" name="Genome Announc.">
        <title>Complete Genome Sequence of Glaciecola psychrophila Strain 170T.</title>
        <authorList>
            <person name="Yin J."/>
            <person name="Chen J."/>
            <person name="Liu G."/>
            <person name="Yu Y."/>
            <person name="Song L."/>
            <person name="Wang X."/>
            <person name="Qu X."/>
        </authorList>
    </citation>
    <scope>NUCLEOTIDE SEQUENCE [LARGE SCALE GENOMIC DNA]</scope>
    <source>
        <strain evidence="9 10">170</strain>
    </source>
</reference>
<keyword evidence="7 8" id="KW-0472">Membrane</keyword>
<feature type="transmembrane region" description="Helical" evidence="8">
    <location>
        <begin position="875"/>
        <end position="894"/>
    </location>
</feature>
<feature type="transmembrane region" description="Helical" evidence="8">
    <location>
        <begin position="395"/>
        <end position="418"/>
    </location>
</feature>
<feature type="transmembrane region" description="Helical" evidence="8">
    <location>
        <begin position="369"/>
        <end position="389"/>
    </location>
</feature>
<feature type="transmembrane region" description="Helical" evidence="8">
    <location>
        <begin position="901"/>
        <end position="920"/>
    </location>
</feature>
<comment type="subcellular location">
    <subcellularLocation>
        <location evidence="1">Cell membrane</location>
        <topology evidence="1">Multi-pass membrane protein</topology>
    </subcellularLocation>
</comment>
<accession>K6ZU67</accession>
<dbReference type="EMBL" id="CP003837">
    <property type="protein sequence ID" value="AGH45329.1"/>
    <property type="molecule type" value="Genomic_DNA"/>
</dbReference>
<feature type="transmembrane region" description="Helical" evidence="8">
    <location>
        <begin position="484"/>
        <end position="507"/>
    </location>
</feature>
<dbReference type="PANTHER" id="PTHR32063:SF24">
    <property type="entry name" value="CATION EFFLUX SYSTEM (ACRB_ACRD_ACRF FAMILY)"/>
    <property type="match status" value="1"/>
</dbReference>
<keyword evidence="4" id="KW-1003">Cell membrane</keyword>
<comment type="similarity">
    <text evidence="2">Belongs to the resistance-nodulation-cell division (RND) (TC 2.A.6) family.</text>
</comment>
<keyword evidence="6 8" id="KW-1133">Transmembrane helix</keyword>
<keyword evidence="3" id="KW-0813">Transport</keyword>
<dbReference type="RefSeq" id="WP_007641560.1">
    <property type="nucleotide sequence ID" value="NC_020514.1"/>
</dbReference>
<evidence type="ECO:0000256" key="5">
    <source>
        <dbReference type="ARBA" id="ARBA00022692"/>
    </source>
</evidence>
<dbReference type="SUPFAM" id="SSF82866">
    <property type="entry name" value="Multidrug efflux transporter AcrB transmembrane domain"/>
    <property type="match status" value="2"/>
</dbReference>
<feature type="transmembrane region" description="Helical" evidence="8">
    <location>
        <begin position="536"/>
        <end position="555"/>
    </location>
</feature>
<evidence type="ECO:0000256" key="7">
    <source>
        <dbReference type="ARBA" id="ARBA00023136"/>
    </source>
</evidence>
<dbReference type="Gene3D" id="3.30.70.1440">
    <property type="entry name" value="Multidrug efflux transporter AcrB pore domain"/>
    <property type="match status" value="1"/>
</dbReference>
<dbReference type="SUPFAM" id="SSF82714">
    <property type="entry name" value="Multidrug efflux transporter AcrB TolC docking domain, DN and DC subdomains"/>
    <property type="match status" value="2"/>
</dbReference>
<dbReference type="Gene3D" id="3.30.2090.10">
    <property type="entry name" value="Multidrug efflux transporter AcrB TolC docking domain, DN and DC subdomains"/>
    <property type="match status" value="2"/>
</dbReference>
<sequence>MIESILRLSIDRRGIMLLLILFISGLGVWSYQQLPIDAVPDITNVQVQINTQAPGYSPLETEQRITFVVETALAGLPELSYTRSLSRYGLSQVTAVFHEGTDIYFARNLISARLALIKSQLPLGLEPEMGPIATGLGEIYMYTLSATDDARQTNGQLFDAMALRELHDWVVKPQLVLVKGVTEVNAIGGYTKQYHVNPSPQKMLNFNLSMQDLLTALARNNANQGAGFVERNGQQILIRSQAQLKTVEDIGNVVVKLIDSVPVTVNDIGKVVIGKELRTGAATREGIETVLGTAMMLVGENSRAVSIAVAQKVADIQTSLPDGVIIQPVYDRTTLVDKAINTVQKNLVEGALLVVVILFILLGNVRAALITAAVIPLTMLATITGMVQTGVSANLMSLGALDFGLIVDGAVIIVENCIRRLSEQQKRSGVIMLLKDRLELVYEATNEVIRPSLFGVLIITVVYIPLFSLSGVEGKMFHPMAATVIIALLAAMLFSITIVPAAVAMFLSGKISEKESPIIVGAKYVYRPLLLGALKFRWLVVVTASVLVIISIWLASRLGSEFIPQLDEGDIALHAMRIPGTGIDQAIDMQKLLETKIMEYQQVQTVFAKTGTAEVATDPMPPNVTDTFVMLKPKELWADPSLSKQDFVAMLEKDLSVLPGNNYEFTQPIQMRFNELISGVRADLGIKLFGDDLDTLVLSASEILAVLETIEGVADARLEQVDNVPILTINPKPVMLARYGLDVTDLQTWLHSAIGGNQAGLIFEGDRRFSLTVRFSEDMRSNLDAFGDIPIVTANGEYVPLAEVAELNLSSVPSQISRENGKRRVVVTANLRQRDLGSFVQEAKLKIAQQVDLPVGYWLDYGGTFEQLQSASQRLSIVVPATLFIILTLLVIAFGSIKDALIIFTGVPLALTGGILALWMRDLPLSISAGVGFIALSGIAVLNGLVMLSFIKQRLLETGELVNSIVEGSLTRLRPVLMTALVASLGFVPMAINVGTGAEVQRPLATVVIGGIISSTMLTLFVLPVLYRFAYWKRVN</sequence>
<gene>
    <name evidence="9" type="ORF">C427_3220</name>
</gene>
<dbReference type="NCBIfam" id="TIGR00914">
    <property type="entry name" value="2A0601"/>
    <property type="match status" value="1"/>
</dbReference>
<evidence type="ECO:0000256" key="6">
    <source>
        <dbReference type="ARBA" id="ARBA00022989"/>
    </source>
</evidence>
<dbReference type="STRING" id="1129794.C427_3220"/>
<dbReference type="KEGG" id="gps:C427_3220"/>
<dbReference type="PRINTS" id="PR00702">
    <property type="entry name" value="ACRIFLAVINRP"/>
</dbReference>
<keyword evidence="10" id="KW-1185">Reference proteome</keyword>
<dbReference type="Proteomes" id="UP000011864">
    <property type="component" value="Chromosome"/>
</dbReference>
<dbReference type="Pfam" id="PF00873">
    <property type="entry name" value="ACR_tran"/>
    <property type="match status" value="1"/>
</dbReference>
<feature type="transmembrane region" description="Helical" evidence="8">
    <location>
        <begin position="12"/>
        <end position="31"/>
    </location>
</feature>
<evidence type="ECO:0000256" key="1">
    <source>
        <dbReference type="ARBA" id="ARBA00004651"/>
    </source>
</evidence>
<dbReference type="InterPro" id="IPR027463">
    <property type="entry name" value="AcrB_DN_DC_subdom"/>
</dbReference>
<dbReference type="InterPro" id="IPR004763">
    <property type="entry name" value="CusA-like"/>
</dbReference>
<feature type="transmembrane region" description="Helical" evidence="8">
    <location>
        <begin position="453"/>
        <end position="472"/>
    </location>
</feature>
<evidence type="ECO:0000313" key="10">
    <source>
        <dbReference type="Proteomes" id="UP000011864"/>
    </source>
</evidence>
<dbReference type="Gene3D" id="3.30.70.1320">
    <property type="entry name" value="Multidrug efflux transporter AcrB pore domain like"/>
    <property type="match status" value="1"/>
</dbReference>